<gene>
    <name evidence="4" type="ORF">JI735_16160</name>
</gene>
<dbReference type="PROSITE" id="PS51272">
    <property type="entry name" value="SLH"/>
    <property type="match status" value="2"/>
</dbReference>
<feature type="coiled-coil region" evidence="1">
    <location>
        <begin position="639"/>
        <end position="666"/>
    </location>
</feature>
<evidence type="ECO:0000259" key="3">
    <source>
        <dbReference type="PROSITE" id="PS51272"/>
    </source>
</evidence>
<dbReference type="RefSeq" id="WP_051052355.1">
    <property type="nucleotide sequence ID" value="NZ_CP068595.1"/>
</dbReference>
<accession>A0A974PH26</accession>
<dbReference type="KEGG" id="pson:JI735_16160"/>
<keyword evidence="5" id="KW-1185">Reference proteome</keyword>
<feature type="domain" description="SLH" evidence="3">
    <location>
        <begin position="530"/>
        <end position="593"/>
    </location>
</feature>
<dbReference type="PANTHER" id="PTHR46825">
    <property type="entry name" value="D-ALANYL-D-ALANINE-CARBOXYPEPTIDASE/ENDOPEPTIDASE AMPH"/>
    <property type="match status" value="1"/>
</dbReference>
<dbReference type="Pfam" id="PF00144">
    <property type="entry name" value="Beta-lactamase"/>
    <property type="match status" value="1"/>
</dbReference>
<reference evidence="4 5" key="1">
    <citation type="submission" date="2021-01" db="EMBL/GenBank/DDBJ databases">
        <title>Whole genome sequence of Paenibacillus sonchi LMG 24727 for comparative genomics.</title>
        <authorList>
            <person name="Lee G."/>
            <person name="Kim M.-J."/>
            <person name="Lim K."/>
            <person name="Shin J.-H."/>
        </authorList>
    </citation>
    <scope>NUCLEOTIDE SEQUENCE [LARGE SCALE GENOMIC DNA]</scope>
    <source>
        <strain evidence="4 5">LMG 24727</strain>
    </source>
</reference>
<dbReference type="AlphaFoldDB" id="A0A974PH26"/>
<dbReference type="InterPro" id="IPR012338">
    <property type="entry name" value="Beta-lactam/transpept-like"/>
</dbReference>
<dbReference type="PANTHER" id="PTHR46825:SF9">
    <property type="entry name" value="BETA-LACTAMASE-RELATED DOMAIN-CONTAINING PROTEIN"/>
    <property type="match status" value="1"/>
</dbReference>
<sequence>MKKMIPFILAAVLLVPSVVAAADPEKNASFVNLGKAEIEAFANTFFQQKEVKDQLAGAVLVVVKNGQVLLNKGYGYADVDSQKPFDSDHTVFRVASVSKLFTAVGIMQLAEKGKLDLDKDVQAYLPDVQIPNKTGGPLTLKHLMTHTGGFDAGTAEDPQKTYSLRDFIKETVPTVITKPGEVFNYNNYGYDLQGYIIEKASGLPFEEYMMKNLFAPLGMNNSDFIFTDKVKKAIATPYDSSLKQAQQIVNVPVNKPAGGMFSTGADMAKFLMAMLNDDPASKHRILTEASIRAMEHNSVTIHPKISGAGYGLESNYTKYYNGYNVVEKGGDLPGFHSNIWLLPDEKTGVFLALNSDKGNLRLPFFEQFMNRYFPKKGTGPAFMQPEPTQQQLLRFEGTYRDLRSPGWSYDISAGDGALIVKAPSGNHTLRQAEDLLFYDEEGVPAGFKPDADGNILYFAYNKPGSWSVKSPEMPKFQDVPDDHPYAEYIYELAQSGAIQGGSGSFEPDKPITRGQFIAMLVHLSTYPLSQKPSSFADTKGNQYEAYIQTAYEIGIANGFTNGMFNPDQPVTREEAATLVWRLVKIVLSAAPVQSDLKGPYSSWAAEGLQFVVGKRLFGPDVQTSSTGSVDYRPKDIMLKQEAAALLSQLLKSIRQIEKQLNIQTDRS</sequence>
<evidence type="ECO:0000313" key="4">
    <source>
        <dbReference type="EMBL" id="QQZ63827.1"/>
    </source>
</evidence>
<dbReference type="EMBL" id="CP068595">
    <property type="protein sequence ID" value="QQZ63827.1"/>
    <property type="molecule type" value="Genomic_DNA"/>
</dbReference>
<keyword evidence="2" id="KW-0732">Signal</keyword>
<dbReference type="SUPFAM" id="SSF56601">
    <property type="entry name" value="beta-lactamase/transpeptidase-like"/>
    <property type="match status" value="1"/>
</dbReference>
<name>A0A974PH26_9BACL</name>
<keyword evidence="4" id="KW-0378">Hydrolase</keyword>
<dbReference type="Gene3D" id="3.40.710.10">
    <property type="entry name" value="DD-peptidase/beta-lactamase superfamily"/>
    <property type="match status" value="1"/>
</dbReference>
<evidence type="ECO:0000256" key="2">
    <source>
        <dbReference type="SAM" id="SignalP"/>
    </source>
</evidence>
<evidence type="ECO:0000313" key="5">
    <source>
        <dbReference type="Proteomes" id="UP000595841"/>
    </source>
</evidence>
<keyword evidence="1" id="KW-0175">Coiled coil</keyword>
<feature type="domain" description="SLH" evidence="3">
    <location>
        <begin position="472"/>
        <end position="529"/>
    </location>
</feature>
<feature type="signal peptide" evidence="2">
    <location>
        <begin position="1"/>
        <end position="21"/>
    </location>
</feature>
<dbReference type="InterPro" id="IPR001466">
    <property type="entry name" value="Beta-lactam-related"/>
</dbReference>
<protein>
    <submittedName>
        <fullName evidence="4">Serine hydrolase</fullName>
    </submittedName>
</protein>
<dbReference type="InterPro" id="IPR050491">
    <property type="entry name" value="AmpC-like"/>
</dbReference>
<evidence type="ECO:0000256" key="1">
    <source>
        <dbReference type="SAM" id="Coils"/>
    </source>
</evidence>
<dbReference type="InterPro" id="IPR001119">
    <property type="entry name" value="SLH_dom"/>
</dbReference>
<dbReference type="Pfam" id="PF00395">
    <property type="entry name" value="SLH"/>
    <property type="match status" value="2"/>
</dbReference>
<feature type="chain" id="PRO_5037471097" evidence="2">
    <location>
        <begin position="22"/>
        <end position="667"/>
    </location>
</feature>
<proteinExistence type="predicted"/>
<dbReference type="GO" id="GO:0016787">
    <property type="term" value="F:hydrolase activity"/>
    <property type="evidence" value="ECO:0007669"/>
    <property type="project" value="UniProtKB-KW"/>
</dbReference>
<organism evidence="4 5">
    <name type="scientific">Paenibacillus sonchi</name>
    <dbReference type="NCBI Taxonomy" id="373687"/>
    <lineage>
        <taxon>Bacteria</taxon>
        <taxon>Bacillati</taxon>
        <taxon>Bacillota</taxon>
        <taxon>Bacilli</taxon>
        <taxon>Bacillales</taxon>
        <taxon>Paenibacillaceae</taxon>
        <taxon>Paenibacillus</taxon>
        <taxon>Paenibacillus sonchi group</taxon>
    </lineage>
</organism>
<dbReference type="Proteomes" id="UP000595841">
    <property type="component" value="Chromosome"/>
</dbReference>